<accession>A0A2A7MRC5</accession>
<comment type="caution">
    <text evidence="1">The sequence shown here is derived from an EMBL/GenBank/DDBJ whole genome shotgun (WGS) entry which is preliminary data.</text>
</comment>
<dbReference type="Proteomes" id="UP000220914">
    <property type="component" value="Unassembled WGS sequence"/>
</dbReference>
<proteinExistence type="predicted"/>
<protein>
    <submittedName>
        <fullName evidence="1">Uncharacterized protein</fullName>
    </submittedName>
</protein>
<keyword evidence="2" id="KW-1185">Reference proteome</keyword>
<evidence type="ECO:0000313" key="1">
    <source>
        <dbReference type="EMBL" id="PEG34362.1"/>
    </source>
</evidence>
<dbReference type="EMBL" id="PDCP01000067">
    <property type="protein sequence ID" value="PEG34362.1"/>
    <property type="molecule type" value="Genomic_DNA"/>
</dbReference>
<reference evidence="1 2" key="1">
    <citation type="submission" date="2017-10" db="EMBL/GenBank/DDBJ databases">
        <title>The new phylogeny of genus Mycobacterium.</title>
        <authorList>
            <person name="Tortoli E."/>
            <person name="Trovato A."/>
            <person name="Cirillo D.M."/>
        </authorList>
    </citation>
    <scope>NUCLEOTIDE SEQUENCE [LARGE SCALE GENOMIC DNA]</scope>
    <source>
        <strain evidence="1 2">CCUG37673</strain>
    </source>
</reference>
<sequence length="213" mass="24479">MAIFTWHEIGDTPASPGVYAWYYTPEITAFDLENIINEIEELLKLGESSAAKAVVKAFLEKRVFQYFEEQPYEAQLRGPLKPRYEGRIHHVPVLSDSMLERILEDPRRLVTIRSVLAASAPEFASPIYIGMSDCLRVRLRRHKSLIEKFGEISGPQPQEGTQRDYTFAREIRARKIPPSRLFVITRIINDAPGTYIDIENILNRIHCPLLGRN</sequence>
<name>A0A2A7MRC5_MYCAG</name>
<organism evidence="1 2">
    <name type="scientific">Mycolicibacterium agri</name>
    <name type="common">Mycobacterium agri</name>
    <dbReference type="NCBI Taxonomy" id="36811"/>
    <lineage>
        <taxon>Bacteria</taxon>
        <taxon>Bacillati</taxon>
        <taxon>Actinomycetota</taxon>
        <taxon>Actinomycetes</taxon>
        <taxon>Mycobacteriales</taxon>
        <taxon>Mycobacteriaceae</taxon>
        <taxon>Mycolicibacterium</taxon>
    </lineage>
</organism>
<gene>
    <name evidence="1" type="ORF">CQY20_25910</name>
</gene>
<dbReference type="AlphaFoldDB" id="A0A2A7MRC5"/>
<dbReference type="OrthoDB" id="508483at2"/>
<evidence type="ECO:0000313" key="2">
    <source>
        <dbReference type="Proteomes" id="UP000220914"/>
    </source>
</evidence>